<keyword evidence="2" id="KW-0645">Protease</keyword>
<dbReference type="Gene3D" id="3.40.390.10">
    <property type="entry name" value="Collagenase (Catalytic Domain)"/>
    <property type="match status" value="1"/>
</dbReference>
<dbReference type="Proteomes" id="UP001628668">
    <property type="component" value="Unassembled WGS sequence"/>
</dbReference>
<comment type="caution">
    <text evidence="2">The sequence shown here is derived from an EMBL/GenBank/DDBJ whole genome shotgun (WGS) entry which is preliminary data.</text>
</comment>
<dbReference type="EMBL" id="JBJOSA010000003">
    <property type="protein sequence ID" value="MFL8936131.1"/>
    <property type="molecule type" value="Genomic_DNA"/>
</dbReference>
<feature type="chain" id="PRO_5045223828" evidence="1">
    <location>
        <begin position="23"/>
        <end position="183"/>
    </location>
</feature>
<name>A0ABW8VM89_9BACI</name>
<dbReference type="RefSeq" id="WP_032086607.1">
    <property type="nucleotide sequence ID" value="NZ_JBJOSA010000003.1"/>
</dbReference>
<dbReference type="GO" id="GO:0004177">
    <property type="term" value="F:aminopeptidase activity"/>
    <property type="evidence" value="ECO:0007669"/>
    <property type="project" value="UniProtKB-KW"/>
</dbReference>
<evidence type="ECO:0000256" key="1">
    <source>
        <dbReference type="SAM" id="SignalP"/>
    </source>
</evidence>
<organism evidence="2 3">
    <name type="scientific">Rossellomorea oryzaecorticis</name>
    <dbReference type="NCBI Taxonomy" id="1396505"/>
    <lineage>
        <taxon>Bacteria</taxon>
        <taxon>Bacillati</taxon>
        <taxon>Bacillota</taxon>
        <taxon>Bacilli</taxon>
        <taxon>Bacillales</taxon>
        <taxon>Bacillaceae</taxon>
        <taxon>Rossellomorea</taxon>
    </lineage>
</organism>
<keyword evidence="3" id="KW-1185">Reference proteome</keyword>
<sequence length="183" mass="20324">MLKKIPLLFVLLLGLISSLSFGTPASADIGVELRNADAFSGKNYYYSSTGYYNNASYSSHRSAFSNAASKMNAVANTSISLHTTSGSKSDPIEINMYSVNSSSYDWYGYANYDTGYATLRINEYVCKNDGFSQSNYNKVALHELGHAYYAVHQHSSVSSVMKQGKYSYTDYTTLDKSNFAYKY</sequence>
<gene>
    <name evidence="2" type="ORF">ACKA06_04945</name>
</gene>
<keyword evidence="2" id="KW-0031">Aminopeptidase</keyword>
<evidence type="ECO:0000313" key="2">
    <source>
        <dbReference type="EMBL" id="MFL8936131.1"/>
    </source>
</evidence>
<proteinExistence type="predicted"/>
<keyword evidence="1" id="KW-0732">Signal</keyword>
<protein>
    <submittedName>
        <fullName evidence="2">Xaa-Pro aminopeptidase</fullName>
    </submittedName>
</protein>
<dbReference type="SUPFAM" id="SSF55486">
    <property type="entry name" value="Metalloproteases ('zincins'), catalytic domain"/>
    <property type="match status" value="1"/>
</dbReference>
<evidence type="ECO:0000313" key="3">
    <source>
        <dbReference type="Proteomes" id="UP001628668"/>
    </source>
</evidence>
<dbReference type="InterPro" id="IPR024079">
    <property type="entry name" value="MetalloPept_cat_dom_sf"/>
</dbReference>
<feature type="signal peptide" evidence="1">
    <location>
        <begin position="1"/>
        <end position="22"/>
    </location>
</feature>
<accession>A0ABW8VM89</accession>
<reference evidence="2 3" key="1">
    <citation type="submission" date="2024-12" db="EMBL/GenBank/DDBJ databases">
        <authorList>
            <person name="Li X."/>
            <person name="Zhang D."/>
        </authorList>
    </citation>
    <scope>NUCLEOTIDE SEQUENCE [LARGE SCALE GENOMIC DNA]</scope>
    <source>
        <strain evidence="2 3">JCM19602</strain>
    </source>
</reference>
<keyword evidence="2" id="KW-0378">Hydrolase</keyword>